<dbReference type="SUPFAM" id="SSF50129">
    <property type="entry name" value="GroES-like"/>
    <property type="match status" value="1"/>
</dbReference>
<comment type="caution">
    <text evidence="4">The sequence shown here is derived from an EMBL/GenBank/DDBJ whole genome shotgun (WGS) entry which is preliminary data.</text>
</comment>
<accession>A0AA38HFM7</accession>
<organism evidence="4 5">
    <name type="scientific">Dioszegia hungarica</name>
    <dbReference type="NCBI Taxonomy" id="4972"/>
    <lineage>
        <taxon>Eukaryota</taxon>
        <taxon>Fungi</taxon>
        <taxon>Dikarya</taxon>
        <taxon>Basidiomycota</taxon>
        <taxon>Agaricomycotina</taxon>
        <taxon>Tremellomycetes</taxon>
        <taxon>Tremellales</taxon>
        <taxon>Bulleribasidiaceae</taxon>
        <taxon>Dioszegia</taxon>
    </lineage>
</organism>
<gene>
    <name evidence="4" type="ORF">MKK02DRAFT_39543</name>
</gene>
<dbReference type="InterPro" id="IPR013149">
    <property type="entry name" value="ADH-like_C"/>
</dbReference>
<sequence length="335" mass="37117">MKAILIKDGKGPAENLYLGEEATPEPKKGEVQVKIKTFGLNRMDLMQREGKYPLPAGASKTIMGVEFAGTVTKPGEGSDKFKEGDEVFGLAYGGAYAEYICANEAMLLPKPKELSWVQAAALPENWMTAYQALFLEGGMKEGSKVLIHAGASGVGVAAIQLALQVGKAEQVFTTCGTDDKVKFLQKLGGNSDKLHAINYKSQNFEEEIKKVTEGVDLIIDFIGRSYFTSNLNLLNRDGTLVFLAMMSGPKLEPDTNIMQVLFKRLTIKGTTLRSRTVEYQADLLQRFEKHALGLIREEKMKIEVHEVFDWKDVVKAHQEMEANKNSGKIVFEVRE</sequence>
<evidence type="ECO:0000259" key="3">
    <source>
        <dbReference type="SMART" id="SM00829"/>
    </source>
</evidence>
<dbReference type="GO" id="GO:0016651">
    <property type="term" value="F:oxidoreductase activity, acting on NAD(P)H"/>
    <property type="evidence" value="ECO:0007669"/>
    <property type="project" value="TreeGrafter"/>
</dbReference>
<protein>
    <recommendedName>
        <fullName evidence="3">Enoyl reductase (ER) domain-containing protein</fullName>
    </recommendedName>
</protein>
<dbReference type="GeneID" id="77729848"/>
<keyword evidence="1" id="KW-0521">NADP</keyword>
<dbReference type="SMART" id="SM00829">
    <property type="entry name" value="PKS_ER"/>
    <property type="match status" value="1"/>
</dbReference>
<evidence type="ECO:0000256" key="1">
    <source>
        <dbReference type="ARBA" id="ARBA00022857"/>
    </source>
</evidence>
<dbReference type="SUPFAM" id="SSF51735">
    <property type="entry name" value="NAD(P)-binding Rossmann-fold domains"/>
    <property type="match status" value="1"/>
</dbReference>
<reference evidence="4" key="1">
    <citation type="journal article" date="2022" name="G3 (Bethesda)">
        <title>High quality genome of the basidiomycete yeast Dioszegia hungarica PDD-24b-2 isolated from cloud water.</title>
        <authorList>
            <person name="Jarrige D."/>
            <person name="Haridas S."/>
            <person name="Bleykasten-Grosshans C."/>
            <person name="Joly M."/>
            <person name="Nadalig T."/>
            <person name="Sancelme M."/>
            <person name="Vuilleumier S."/>
            <person name="Grigoriev I.V."/>
            <person name="Amato P."/>
            <person name="Bringel F."/>
        </authorList>
    </citation>
    <scope>NUCLEOTIDE SEQUENCE</scope>
    <source>
        <strain evidence="4">PDD-24b-2</strain>
    </source>
</reference>
<dbReference type="Gene3D" id="3.90.180.10">
    <property type="entry name" value="Medium-chain alcohol dehydrogenases, catalytic domain"/>
    <property type="match status" value="1"/>
</dbReference>
<dbReference type="NCBIfam" id="TIGR02824">
    <property type="entry name" value="quinone_pig3"/>
    <property type="match status" value="1"/>
</dbReference>
<dbReference type="InterPro" id="IPR036291">
    <property type="entry name" value="NAD(P)-bd_dom_sf"/>
</dbReference>
<feature type="domain" description="Enoyl reductase (ER)" evidence="3">
    <location>
        <begin position="11"/>
        <end position="331"/>
    </location>
</feature>
<dbReference type="EMBL" id="JAKWFO010000001">
    <property type="protein sequence ID" value="KAI9639247.1"/>
    <property type="molecule type" value="Genomic_DNA"/>
</dbReference>
<keyword evidence="5" id="KW-1185">Reference proteome</keyword>
<dbReference type="RefSeq" id="XP_052949024.1">
    <property type="nucleotide sequence ID" value="XM_053090643.1"/>
</dbReference>
<name>A0AA38HFM7_9TREE</name>
<dbReference type="Pfam" id="PF00107">
    <property type="entry name" value="ADH_zinc_N"/>
    <property type="match status" value="1"/>
</dbReference>
<dbReference type="InterPro" id="IPR013154">
    <property type="entry name" value="ADH-like_N"/>
</dbReference>
<dbReference type="InterPro" id="IPR020843">
    <property type="entry name" value="ER"/>
</dbReference>
<dbReference type="AlphaFoldDB" id="A0AA38HFM7"/>
<proteinExistence type="predicted"/>
<dbReference type="InterPro" id="IPR011032">
    <property type="entry name" value="GroES-like_sf"/>
</dbReference>
<dbReference type="CDD" id="cd05276">
    <property type="entry name" value="p53_inducible_oxidoreductase"/>
    <property type="match status" value="1"/>
</dbReference>
<dbReference type="PANTHER" id="PTHR48106:SF18">
    <property type="entry name" value="QUINONE OXIDOREDUCTASE PIG3"/>
    <property type="match status" value="1"/>
</dbReference>
<dbReference type="GO" id="GO:0070402">
    <property type="term" value="F:NADPH binding"/>
    <property type="evidence" value="ECO:0007669"/>
    <property type="project" value="TreeGrafter"/>
</dbReference>
<dbReference type="InterPro" id="IPR014189">
    <property type="entry name" value="Quinone_OxRdtase_PIG3"/>
</dbReference>
<evidence type="ECO:0000313" key="5">
    <source>
        <dbReference type="Proteomes" id="UP001164286"/>
    </source>
</evidence>
<keyword evidence="2" id="KW-0560">Oxidoreductase</keyword>
<evidence type="ECO:0000256" key="2">
    <source>
        <dbReference type="ARBA" id="ARBA00023002"/>
    </source>
</evidence>
<dbReference type="PANTHER" id="PTHR48106">
    <property type="entry name" value="QUINONE OXIDOREDUCTASE PIG3-RELATED"/>
    <property type="match status" value="1"/>
</dbReference>
<dbReference type="Proteomes" id="UP001164286">
    <property type="component" value="Unassembled WGS sequence"/>
</dbReference>
<evidence type="ECO:0000313" key="4">
    <source>
        <dbReference type="EMBL" id="KAI9639247.1"/>
    </source>
</evidence>
<dbReference type="Gene3D" id="3.40.50.720">
    <property type="entry name" value="NAD(P)-binding Rossmann-like Domain"/>
    <property type="match status" value="1"/>
</dbReference>
<dbReference type="Pfam" id="PF08240">
    <property type="entry name" value="ADH_N"/>
    <property type="match status" value="1"/>
</dbReference>